<evidence type="ECO:0000256" key="1">
    <source>
        <dbReference type="SAM" id="Coils"/>
    </source>
</evidence>
<dbReference type="EMBL" id="JAVBIK010000001">
    <property type="protein sequence ID" value="MDT7520048.1"/>
    <property type="molecule type" value="Genomic_DNA"/>
</dbReference>
<evidence type="ECO:0000313" key="3">
    <source>
        <dbReference type="Proteomes" id="UP001321700"/>
    </source>
</evidence>
<dbReference type="InterPro" id="IPR036390">
    <property type="entry name" value="WH_DNA-bd_sf"/>
</dbReference>
<dbReference type="Pfam" id="PF13412">
    <property type="entry name" value="HTH_24"/>
    <property type="match status" value="1"/>
</dbReference>
<protein>
    <submittedName>
        <fullName evidence="2">MarR family EPS-associated transcriptional regulator</fullName>
    </submittedName>
</protein>
<dbReference type="InterPro" id="IPR026433">
    <property type="entry name" value="MarR_EPS"/>
</dbReference>
<gene>
    <name evidence="2" type="ORF">RAE19_15250</name>
</gene>
<dbReference type="SUPFAM" id="SSF46785">
    <property type="entry name" value="Winged helix' DNA-binding domain"/>
    <property type="match status" value="1"/>
</dbReference>
<dbReference type="RefSeq" id="WP_313875687.1">
    <property type="nucleotide sequence ID" value="NZ_JAVBIK010000001.1"/>
</dbReference>
<dbReference type="NCBIfam" id="TIGR04176">
    <property type="entry name" value="MarR_EPS"/>
    <property type="match status" value="1"/>
</dbReference>
<sequence>MISRQAKLQEDTYFRVLHLLQDNPDITQRELAKTVGISVGGLNYCLKALVEKGLVKMKSFTNSKNKFGYIYVLTPNGIAEKAAITQRFLLRKMDEHEALKAEIEALKSEFEKLDGLGAKSNEIK</sequence>
<dbReference type="Gene3D" id="1.10.10.10">
    <property type="entry name" value="Winged helix-like DNA-binding domain superfamily/Winged helix DNA-binding domain"/>
    <property type="match status" value="1"/>
</dbReference>
<comment type="caution">
    <text evidence="2">The sequence shown here is derived from an EMBL/GenBank/DDBJ whole genome shotgun (WGS) entry which is preliminary data.</text>
</comment>
<feature type="coiled-coil region" evidence="1">
    <location>
        <begin position="89"/>
        <end position="116"/>
    </location>
</feature>
<organism evidence="2 3">
    <name type="scientific">Rhodoferax potami</name>
    <dbReference type="NCBI Taxonomy" id="3068338"/>
    <lineage>
        <taxon>Bacteria</taxon>
        <taxon>Pseudomonadati</taxon>
        <taxon>Pseudomonadota</taxon>
        <taxon>Betaproteobacteria</taxon>
        <taxon>Burkholderiales</taxon>
        <taxon>Comamonadaceae</taxon>
        <taxon>Rhodoferax</taxon>
    </lineage>
</organism>
<reference evidence="2 3" key="1">
    <citation type="submission" date="2023-08" db="EMBL/GenBank/DDBJ databases">
        <title>Rhodoferax potami sp. nov. and Rhodoferax mekongensis sp. nov., isolated from the Mekong River in Thailand.</title>
        <authorList>
            <person name="Kitikhun S."/>
            <person name="Charoenyingcharoen P."/>
            <person name="Siriarchawattana P."/>
            <person name="Likhitrattanapisal S."/>
            <person name="Nilsakha T."/>
            <person name="Chanpet A."/>
            <person name="Rattanawaree P."/>
            <person name="Ingsriswang S."/>
        </authorList>
    </citation>
    <scope>NUCLEOTIDE SEQUENCE [LARGE SCALE GENOMIC DNA]</scope>
    <source>
        <strain evidence="2 3">TBRC 17660</strain>
    </source>
</reference>
<proteinExistence type="predicted"/>
<name>A0ABU3KRT1_9BURK</name>
<keyword evidence="3" id="KW-1185">Reference proteome</keyword>
<accession>A0ABU3KRT1</accession>
<keyword evidence="1" id="KW-0175">Coiled coil</keyword>
<dbReference type="InterPro" id="IPR036388">
    <property type="entry name" value="WH-like_DNA-bd_sf"/>
</dbReference>
<evidence type="ECO:0000313" key="2">
    <source>
        <dbReference type="EMBL" id="MDT7520048.1"/>
    </source>
</evidence>
<dbReference type="Proteomes" id="UP001321700">
    <property type="component" value="Unassembled WGS sequence"/>
</dbReference>